<dbReference type="Pfam" id="PF10253">
    <property type="entry name" value="PRCC"/>
    <property type="match status" value="1"/>
</dbReference>
<feature type="compositionally biased region" description="Basic and acidic residues" evidence="1">
    <location>
        <begin position="388"/>
        <end position="402"/>
    </location>
</feature>
<evidence type="ECO:0008006" key="4">
    <source>
        <dbReference type="Google" id="ProtNLM"/>
    </source>
</evidence>
<dbReference type="AlphaFoldDB" id="D8TIG7"/>
<dbReference type="eggNOG" id="KOG3903">
    <property type="taxonomic scope" value="Eukaryota"/>
</dbReference>
<dbReference type="InterPro" id="IPR018800">
    <property type="entry name" value="PRCC"/>
</dbReference>
<keyword evidence="3" id="KW-1185">Reference proteome</keyword>
<dbReference type="PANTHER" id="PTHR13621:SF2">
    <property type="entry name" value="PROLINE-RICH PROTEIN PRCC"/>
    <property type="match status" value="1"/>
</dbReference>
<evidence type="ECO:0000256" key="1">
    <source>
        <dbReference type="SAM" id="MobiDB-lite"/>
    </source>
</evidence>
<feature type="region of interest" description="Disordered" evidence="1">
    <location>
        <begin position="170"/>
        <end position="237"/>
    </location>
</feature>
<proteinExistence type="predicted"/>
<protein>
    <recommendedName>
        <fullName evidence="4">Proline-rich protein PRCC</fullName>
    </recommendedName>
</protein>
<dbReference type="RefSeq" id="XP_002946242.1">
    <property type="nucleotide sequence ID" value="XM_002946196.1"/>
</dbReference>
<dbReference type="KEGG" id="vcn:VOLCADRAFT_86322"/>
<feature type="compositionally biased region" description="Low complexity" evidence="1">
    <location>
        <begin position="187"/>
        <end position="204"/>
    </location>
</feature>
<dbReference type="GO" id="GO:0005634">
    <property type="term" value="C:nucleus"/>
    <property type="evidence" value="ECO:0007669"/>
    <property type="project" value="TreeGrafter"/>
</dbReference>
<sequence>MDLLTGYGSDASDNEDNVVPTSNSVPVTEGRQSTVAQAQQQQQQIQSEREGVKANGGGIPSEGGTGDGLWERLPRPAVTSSTPSISGLASLPPPSGGEPRGGGGGTRKVVTMQLPFRKELLAAALDSDDEDEPAAKRVKTAGGKSRLMDFLPPPKYDTGIARPLGAVSTKAAAPAPPAAAPPPVPAPGAFGSTAAGSSAGALPADFFTGGAPPAPYGNEAYRVRDDDADDMPGAANHPGPAYYGAAGFAASPAYYAYTPHDYGPSASGPPLSGGTASGRVSTAAMPPPPPAGPEDLIAEALRAEQERASKRGGGGAGGMKLVEINAKDLTRMDPAAKEAANSARDALGPEYALSLRRSAAPFEGSKMARRKHQIGTLLFNARMQELEHMEKRTQGQKSKAETAAKYGW</sequence>
<feature type="compositionally biased region" description="Gly residues" evidence="1">
    <location>
        <begin position="54"/>
        <end position="67"/>
    </location>
</feature>
<feature type="region of interest" description="Disordered" evidence="1">
    <location>
        <begin position="388"/>
        <end position="408"/>
    </location>
</feature>
<dbReference type="PANTHER" id="PTHR13621">
    <property type="entry name" value="PROLINE-RICH PROTEIN PRCC"/>
    <property type="match status" value="1"/>
</dbReference>
<dbReference type="InParanoid" id="D8TIG7"/>
<dbReference type="GeneID" id="9621874"/>
<organism evidence="3">
    <name type="scientific">Volvox carteri f. nagariensis</name>
    <dbReference type="NCBI Taxonomy" id="3068"/>
    <lineage>
        <taxon>Eukaryota</taxon>
        <taxon>Viridiplantae</taxon>
        <taxon>Chlorophyta</taxon>
        <taxon>core chlorophytes</taxon>
        <taxon>Chlorophyceae</taxon>
        <taxon>CS clade</taxon>
        <taxon>Chlamydomonadales</taxon>
        <taxon>Volvocaceae</taxon>
        <taxon>Volvox</taxon>
    </lineage>
</organism>
<dbReference type="STRING" id="3068.D8TIG7"/>
<feature type="compositionally biased region" description="Low complexity" evidence="1">
    <location>
        <begin position="266"/>
        <end position="278"/>
    </location>
</feature>
<feature type="region of interest" description="Disordered" evidence="1">
    <location>
        <begin position="123"/>
        <end position="154"/>
    </location>
</feature>
<name>D8TIG7_VOLCA</name>
<feature type="compositionally biased region" description="Pro residues" evidence="1">
    <location>
        <begin position="174"/>
        <end position="186"/>
    </location>
</feature>
<accession>D8TIG7</accession>
<reference evidence="2 3" key="1">
    <citation type="journal article" date="2010" name="Science">
        <title>Genomic analysis of organismal complexity in the multicellular green alga Volvox carteri.</title>
        <authorList>
            <person name="Prochnik S.E."/>
            <person name="Umen J."/>
            <person name="Nedelcu A.M."/>
            <person name="Hallmann A."/>
            <person name="Miller S.M."/>
            <person name="Nishii I."/>
            <person name="Ferris P."/>
            <person name="Kuo A."/>
            <person name="Mitros T."/>
            <person name="Fritz-Laylin L.K."/>
            <person name="Hellsten U."/>
            <person name="Chapman J."/>
            <person name="Simakov O."/>
            <person name="Rensing S.A."/>
            <person name="Terry A."/>
            <person name="Pangilinan J."/>
            <person name="Kapitonov V."/>
            <person name="Jurka J."/>
            <person name="Salamov A."/>
            <person name="Shapiro H."/>
            <person name="Schmutz J."/>
            <person name="Grimwood J."/>
            <person name="Lindquist E."/>
            <person name="Lucas S."/>
            <person name="Grigoriev I.V."/>
            <person name="Schmitt R."/>
            <person name="Kirk D."/>
            <person name="Rokhsar D.S."/>
        </authorList>
    </citation>
    <scope>NUCLEOTIDE SEQUENCE [LARGE SCALE GENOMIC DNA]</scope>
    <source>
        <strain evidence="3">f. Nagariensis / Eve</strain>
    </source>
</reference>
<evidence type="ECO:0000313" key="3">
    <source>
        <dbReference type="Proteomes" id="UP000001058"/>
    </source>
</evidence>
<gene>
    <name evidence="2" type="ORF">VOLCADRAFT_86322</name>
</gene>
<dbReference type="OrthoDB" id="206969at2759"/>
<dbReference type="EMBL" id="GL378323">
    <property type="protein sequence ID" value="EFJ53237.1"/>
    <property type="molecule type" value="Genomic_DNA"/>
</dbReference>
<feature type="compositionally biased region" description="Polar residues" evidence="1">
    <location>
        <begin position="78"/>
        <end position="87"/>
    </location>
</feature>
<feature type="compositionally biased region" description="Low complexity" evidence="1">
    <location>
        <begin position="36"/>
        <end position="46"/>
    </location>
</feature>
<feature type="region of interest" description="Disordered" evidence="1">
    <location>
        <begin position="266"/>
        <end position="289"/>
    </location>
</feature>
<feature type="compositionally biased region" description="Polar residues" evidence="1">
    <location>
        <begin position="19"/>
        <end position="35"/>
    </location>
</feature>
<dbReference type="Proteomes" id="UP000001058">
    <property type="component" value="Unassembled WGS sequence"/>
</dbReference>
<evidence type="ECO:0000313" key="2">
    <source>
        <dbReference type="EMBL" id="EFJ53237.1"/>
    </source>
</evidence>
<feature type="region of interest" description="Disordered" evidence="1">
    <location>
        <begin position="1"/>
        <end position="109"/>
    </location>
</feature>